<feature type="transmembrane region" description="Helical" evidence="1">
    <location>
        <begin position="12"/>
        <end position="28"/>
    </location>
</feature>
<dbReference type="Proteomes" id="UP000200980">
    <property type="component" value="Unassembled WGS sequence"/>
</dbReference>
<dbReference type="AlphaFoldDB" id="A0A1S8GP92"/>
<name>A0A1S8GP92_9PROT</name>
<evidence type="ECO:0000313" key="3">
    <source>
        <dbReference type="Proteomes" id="UP000200980"/>
    </source>
</evidence>
<dbReference type="EMBL" id="JATM01000003">
    <property type="protein sequence ID" value="OOL18223.1"/>
    <property type="molecule type" value="Genomic_DNA"/>
</dbReference>
<feature type="transmembrane region" description="Helical" evidence="1">
    <location>
        <begin position="66"/>
        <end position="91"/>
    </location>
</feature>
<keyword evidence="1" id="KW-0472">Membrane</keyword>
<keyword evidence="3" id="KW-1185">Reference proteome</keyword>
<gene>
    <name evidence="2" type="ORF">AL01_05250</name>
</gene>
<sequence>MRPEVVTEPVFFWGGLLAGAIWAVLLWMQLPGQPPRPEKLNRSAAIVGLILSGGLAWILWAHVFGVIPAFFCLGGWSMAMLCIVPILWAVLISNQSRTS</sequence>
<comment type="caution">
    <text evidence="2">The sequence shown here is derived from an EMBL/GenBank/DDBJ whole genome shotgun (WGS) entry which is preliminary data.</text>
</comment>
<reference evidence="2 3" key="1">
    <citation type="journal article" date="2016" name="PLoS ONE">
        <title>Whole-Genome Sequence Analysis of Bombella intestini LMG 28161T, a Novel Acetic Acid Bacterium Isolated from the Crop of a Red-Tailed Bumble Bee, Bombus lapidarius.</title>
        <authorList>
            <person name="Li L."/>
            <person name="Illeghems K."/>
            <person name="Van Kerrebroeck S."/>
            <person name="Borremans W."/>
            <person name="Cleenwerck I."/>
            <person name="Smagghe G."/>
            <person name="De Vuyst L."/>
            <person name="Vandamme P."/>
        </authorList>
    </citation>
    <scope>NUCLEOTIDE SEQUENCE [LARGE SCALE GENOMIC DNA]</scope>
    <source>
        <strain evidence="2 3">R-52487</strain>
    </source>
</reference>
<keyword evidence="1" id="KW-0812">Transmembrane</keyword>
<dbReference type="OrthoDB" id="9787495at2"/>
<organism evidence="2 3">
    <name type="scientific">Bombella intestini</name>
    <dbReference type="NCBI Taxonomy" id="1539051"/>
    <lineage>
        <taxon>Bacteria</taxon>
        <taxon>Pseudomonadati</taxon>
        <taxon>Pseudomonadota</taxon>
        <taxon>Alphaproteobacteria</taxon>
        <taxon>Acetobacterales</taxon>
        <taxon>Acetobacteraceae</taxon>
        <taxon>Bombella</taxon>
    </lineage>
</organism>
<evidence type="ECO:0000256" key="1">
    <source>
        <dbReference type="SAM" id="Phobius"/>
    </source>
</evidence>
<accession>A0A1S8GP92</accession>
<evidence type="ECO:0000313" key="2">
    <source>
        <dbReference type="EMBL" id="OOL18223.1"/>
    </source>
</evidence>
<dbReference type="RefSeq" id="WP_077396390.1">
    <property type="nucleotide sequence ID" value="NZ_JATM01000003.1"/>
</dbReference>
<feature type="transmembrane region" description="Helical" evidence="1">
    <location>
        <begin position="40"/>
        <end position="60"/>
    </location>
</feature>
<protein>
    <submittedName>
        <fullName evidence="2">Uncharacterized protein</fullName>
    </submittedName>
</protein>
<proteinExistence type="predicted"/>
<keyword evidence="1" id="KW-1133">Transmembrane helix</keyword>